<comment type="caution">
    <text evidence="2">The sequence shown here is derived from an EMBL/GenBank/DDBJ whole genome shotgun (WGS) entry which is preliminary data.</text>
</comment>
<dbReference type="SUPFAM" id="SSF51658">
    <property type="entry name" value="Xylose isomerase-like"/>
    <property type="match status" value="1"/>
</dbReference>
<accession>A0A7V8V388</accession>
<dbReference type="AlphaFoldDB" id="A0A7V8V388"/>
<dbReference type="PANTHER" id="PTHR12110">
    <property type="entry name" value="HYDROXYPYRUVATE ISOMERASE"/>
    <property type="match status" value="1"/>
</dbReference>
<gene>
    <name evidence="2" type="primary">iolE_2</name>
    <name evidence="2" type="ORF">HOV93_12730</name>
</gene>
<dbReference type="Gene3D" id="3.20.20.150">
    <property type="entry name" value="Divalent-metal-dependent TIM barrel enzymes"/>
    <property type="match status" value="1"/>
</dbReference>
<dbReference type="Pfam" id="PF01261">
    <property type="entry name" value="AP_endonuc_2"/>
    <property type="match status" value="1"/>
</dbReference>
<dbReference type="EC" id="4.2.1.44" evidence="2"/>
<name>A0A7V8V388_9BACT</name>
<dbReference type="InterPro" id="IPR050312">
    <property type="entry name" value="IolE/XylAMocC-like"/>
</dbReference>
<evidence type="ECO:0000313" key="2">
    <source>
        <dbReference type="EMBL" id="MBA2114117.1"/>
    </source>
</evidence>
<evidence type="ECO:0000313" key="3">
    <source>
        <dbReference type="Proteomes" id="UP000551616"/>
    </source>
</evidence>
<dbReference type="RefSeq" id="WP_207395602.1">
    <property type="nucleotide sequence ID" value="NZ_JABRWO010000003.1"/>
</dbReference>
<keyword evidence="2" id="KW-0456">Lyase</keyword>
<feature type="domain" description="Xylose isomerase-like TIM barrel" evidence="1">
    <location>
        <begin position="25"/>
        <end position="271"/>
    </location>
</feature>
<dbReference type="GO" id="GO:0050114">
    <property type="term" value="F:myo-inosose-2 dehydratase activity"/>
    <property type="evidence" value="ECO:0007669"/>
    <property type="project" value="UniProtKB-EC"/>
</dbReference>
<protein>
    <submittedName>
        <fullName evidence="2">Inosose dehydratase</fullName>
        <ecNumber evidence="2">4.2.1.44</ecNumber>
    </submittedName>
</protein>
<reference evidence="2 3" key="1">
    <citation type="submission" date="2020-05" db="EMBL/GenBank/DDBJ databases">
        <title>Bremerella alba sp. nov., a novel planctomycete isolated from the surface of the macroalga Fucus spiralis.</title>
        <authorList>
            <person name="Godinho O."/>
            <person name="Botelho R."/>
            <person name="Albuquerque L."/>
            <person name="Wiegand S."/>
            <person name="Da Costa M.S."/>
            <person name="Lobo-Da-Cunha A."/>
            <person name="Jogler C."/>
            <person name="Lage O.M."/>
        </authorList>
    </citation>
    <scope>NUCLEOTIDE SEQUENCE [LARGE SCALE GENOMIC DNA]</scope>
    <source>
        <strain evidence="2 3">FF15</strain>
    </source>
</reference>
<dbReference type="Proteomes" id="UP000551616">
    <property type="component" value="Unassembled WGS sequence"/>
</dbReference>
<evidence type="ECO:0000259" key="1">
    <source>
        <dbReference type="Pfam" id="PF01261"/>
    </source>
</evidence>
<keyword evidence="3" id="KW-1185">Reference proteome</keyword>
<organism evidence="2 3">
    <name type="scientific">Bremerella alba</name>
    <dbReference type="NCBI Taxonomy" id="980252"/>
    <lineage>
        <taxon>Bacteria</taxon>
        <taxon>Pseudomonadati</taxon>
        <taxon>Planctomycetota</taxon>
        <taxon>Planctomycetia</taxon>
        <taxon>Pirellulales</taxon>
        <taxon>Pirellulaceae</taxon>
        <taxon>Bremerella</taxon>
    </lineage>
</organism>
<dbReference type="InterPro" id="IPR013022">
    <property type="entry name" value="Xyl_isomerase-like_TIM-brl"/>
</dbReference>
<sequence>MGKVSIGLNAEYSRSSDKPFEWAVEHAAKMGYKFFEPMVHFGRELMSEAGYFHTVSLFDDPYRIKNACDEAGLTISGLQSHGPLGRPEVHGEYIKLAIRTAAEIGAPVVNTDEGIKAKWTTEEEDFVLIKYTLQEAAFVAERRNIKIGLEQHAQYSQHPEGLERIYNLVDSDAIGINFDTGNAYLCGHDVYGWLDSVVERLVHLHAKDISVEHSDSERGKVTGTPVGCACGEGILDWERIIKTVRDNCPNDIVFSVECGTPVQAARSLEYLGQFV</sequence>
<dbReference type="PANTHER" id="PTHR12110:SF53">
    <property type="entry name" value="BLR5974 PROTEIN"/>
    <property type="match status" value="1"/>
</dbReference>
<proteinExistence type="predicted"/>
<dbReference type="InterPro" id="IPR036237">
    <property type="entry name" value="Xyl_isomerase-like_sf"/>
</dbReference>
<dbReference type="EMBL" id="JABRWO010000003">
    <property type="protein sequence ID" value="MBA2114117.1"/>
    <property type="molecule type" value="Genomic_DNA"/>
</dbReference>